<dbReference type="InterPro" id="IPR013749">
    <property type="entry name" value="PM/HMP-P_kinase-1"/>
</dbReference>
<reference evidence="17 18" key="1">
    <citation type="submission" date="2020-08" db="EMBL/GenBank/DDBJ databases">
        <title>Genomic Encyclopedia of Type Strains, Phase IV (KMG-IV): sequencing the most valuable type-strain genomes for metagenomic binning, comparative biology and taxonomic classification.</title>
        <authorList>
            <person name="Goeker M."/>
        </authorList>
    </citation>
    <scope>NUCLEOTIDE SEQUENCE [LARGE SCALE GENOMIC DNA]</scope>
    <source>
        <strain evidence="17 18">DSM 10633</strain>
    </source>
</reference>
<dbReference type="PANTHER" id="PTHR20858">
    <property type="entry name" value="PHOSPHOMETHYLPYRIMIDINE KINASE"/>
    <property type="match status" value="1"/>
</dbReference>
<organism evidence="17 18">
    <name type="scientific">Ureibacillus thermosphaericus</name>
    <dbReference type="NCBI Taxonomy" id="51173"/>
    <lineage>
        <taxon>Bacteria</taxon>
        <taxon>Bacillati</taxon>
        <taxon>Bacillota</taxon>
        <taxon>Bacilli</taxon>
        <taxon>Bacillales</taxon>
        <taxon>Caryophanaceae</taxon>
        <taxon>Ureibacillus</taxon>
    </lineage>
</organism>
<evidence type="ECO:0000313" key="17">
    <source>
        <dbReference type="EMBL" id="MBB5149749.1"/>
    </source>
</evidence>
<evidence type="ECO:0000256" key="3">
    <source>
        <dbReference type="ARBA" id="ARBA00004769"/>
    </source>
</evidence>
<evidence type="ECO:0000256" key="14">
    <source>
        <dbReference type="ARBA" id="ARBA00042102"/>
    </source>
</evidence>
<keyword evidence="9" id="KW-0547">Nucleotide-binding</keyword>
<dbReference type="PANTHER" id="PTHR20858:SF17">
    <property type="entry name" value="HYDROXYMETHYLPYRIMIDINE_PHOSPHOMETHYLPYRIMIDINE KINASE THI20-RELATED"/>
    <property type="match status" value="1"/>
</dbReference>
<dbReference type="GO" id="GO:0009228">
    <property type="term" value="P:thiamine biosynthetic process"/>
    <property type="evidence" value="ECO:0007669"/>
    <property type="project" value="UniProtKB-KW"/>
</dbReference>
<keyword evidence="8 17" id="KW-0808">Transferase</keyword>
<comment type="catalytic activity">
    <reaction evidence="2">
        <text>4-amino-2-methyl-5-(phosphooxymethyl)pyrimidine + ATP = 4-amino-2-methyl-5-(diphosphooxymethyl)pyrimidine + ADP</text>
        <dbReference type="Rhea" id="RHEA:19893"/>
        <dbReference type="ChEBI" id="CHEBI:30616"/>
        <dbReference type="ChEBI" id="CHEBI:57841"/>
        <dbReference type="ChEBI" id="CHEBI:58354"/>
        <dbReference type="ChEBI" id="CHEBI:456216"/>
        <dbReference type="EC" id="2.7.4.7"/>
    </reaction>
</comment>
<dbReference type="InterPro" id="IPR029056">
    <property type="entry name" value="Ribokinase-like"/>
</dbReference>
<evidence type="ECO:0000256" key="15">
    <source>
        <dbReference type="ARBA" id="ARBA00043176"/>
    </source>
</evidence>
<evidence type="ECO:0000256" key="1">
    <source>
        <dbReference type="ARBA" id="ARBA00000151"/>
    </source>
</evidence>
<evidence type="ECO:0000256" key="13">
    <source>
        <dbReference type="ARBA" id="ARBA00037917"/>
    </source>
</evidence>
<keyword evidence="10 17" id="KW-0418">Kinase</keyword>
<comment type="catalytic activity">
    <reaction evidence="1">
        <text>4-amino-5-hydroxymethyl-2-methylpyrimidine + ATP = 4-amino-2-methyl-5-(phosphooxymethyl)pyrimidine + ADP + H(+)</text>
        <dbReference type="Rhea" id="RHEA:23096"/>
        <dbReference type="ChEBI" id="CHEBI:15378"/>
        <dbReference type="ChEBI" id="CHEBI:16892"/>
        <dbReference type="ChEBI" id="CHEBI:30616"/>
        <dbReference type="ChEBI" id="CHEBI:58354"/>
        <dbReference type="ChEBI" id="CHEBI:456216"/>
        <dbReference type="EC" id="2.7.1.49"/>
    </reaction>
</comment>
<dbReference type="Proteomes" id="UP000557217">
    <property type="component" value="Unassembled WGS sequence"/>
</dbReference>
<dbReference type="EC" id="2.7.1.49" evidence="5"/>
<accession>A0A840PTE7</accession>
<keyword evidence="18" id="KW-1185">Reference proteome</keyword>
<dbReference type="Gene3D" id="3.40.1190.20">
    <property type="match status" value="1"/>
</dbReference>
<keyword evidence="11" id="KW-0067">ATP-binding</keyword>
<comment type="similarity">
    <text evidence="4">Belongs to the ThiD family.</text>
</comment>
<evidence type="ECO:0000259" key="16">
    <source>
        <dbReference type="Pfam" id="PF08543"/>
    </source>
</evidence>
<dbReference type="EC" id="2.7.4.7" evidence="6"/>
<dbReference type="InterPro" id="IPR004399">
    <property type="entry name" value="HMP/HMP-P_kinase_dom"/>
</dbReference>
<evidence type="ECO:0000256" key="11">
    <source>
        <dbReference type="ARBA" id="ARBA00022840"/>
    </source>
</evidence>
<evidence type="ECO:0000256" key="8">
    <source>
        <dbReference type="ARBA" id="ARBA00022679"/>
    </source>
</evidence>
<evidence type="ECO:0000313" key="18">
    <source>
        <dbReference type="Proteomes" id="UP000557217"/>
    </source>
</evidence>
<dbReference type="SUPFAM" id="SSF53613">
    <property type="entry name" value="Ribokinase-like"/>
    <property type="match status" value="1"/>
</dbReference>
<name>A0A840PTE7_URETH</name>
<keyword evidence="12" id="KW-0784">Thiamine biosynthesis</keyword>
<dbReference type="RefSeq" id="WP_168412880.1">
    <property type="nucleotide sequence ID" value="NZ_JAAXPW010000063.1"/>
</dbReference>
<dbReference type="EMBL" id="JACHGZ010000027">
    <property type="protein sequence ID" value="MBB5149749.1"/>
    <property type="molecule type" value="Genomic_DNA"/>
</dbReference>
<evidence type="ECO:0000256" key="10">
    <source>
        <dbReference type="ARBA" id="ARBA00022777"/>
    </source>
</evidence>
<comment type="pathway">
    <text evidence="13">Cofactor biosynthesis; thiamine diphosphate biosynthesis; 4-amino-2-methyl-5-diphosphomethylpyrimidine from 5-amino-1-(5-phospho-D-ribosyl)imidazole: step 2/3.</text>
</comment>
<comment type="pathway">
    <text evidence="3">Cofactor biosynthesis; thiamine diphosphate biosynthesis; 4-amino-2-methyl-5-diphosphomethylpyrimidine from 5-amino-1-(5-phospho-D-ribosyl)imidazole: step 3/3.</text>
</comment>
<dbReference type="GO" id="GO:0008972">
    <property type="term" value="F:phosphomethylpyrimidine kinase activity"/>
    <property type="evidence" value="ECO:0007669"/>
    <property type="project" value="UniProtKB-EC"/>
</dbReference>
<dbReference type="GO" id="GO:0005829">
    <property type="term" value="C:cytosol"/>
    <property type="evidence" value="ECO:0007669"/>
    <property type="project" value="TreeGrafter"/>
</dbReference>
<evidence type="ECO:0000256" key="12">
    <source>
        <dbReference type="ARBA" id="ARBA00022977"/>
    </source>
</evidence>
<dbReference type="CDD" id="cd01169">
    <property type="entry name" value="HMPP_kinase"/>
    <property type="match status" value="1"/>
</dbReference>
<dbReference type="FunFam" id="3.40.1190.20:FF:000003">
    <property type="entry name" value="Phosphomethylpyrimidine kinase ThiD"/>
    <property type="match status" value="1"/>
</dbReference>
<comment type="caution">
    <text evidence="17">The sequence shown here is derived from an EMBL/GenBank/DDBJ whole genome shotgun (WGS) entry which is preliminary data.</text>
</comment>
<evidence type="ECO:0000256" key="6">
    <source>
        <dbReference type="ARBA" id="ARBA00012963"/>
    </source>
</evidence>
<evidence type="ECO:0000256" key="9">
    <source>
        <dbReference type="ARBA" id="ARBA00022741"/>
    </source>
</evidence>
<dbReference type="GO" id="GO:0005524">
    <property type="term" value="F:ATP binding"/>
    <property type="evidence" value="ECO:0007669"/>
    <property type="project" value="UniProtKB-KW"/>
</dbReference>
<dbReference type="NCBIfam" id="TIGR00097">
    <property type="entry name" value="HMP-P_kinase"/>
    <property type="match status" value="1"/>
</dbReference>
<dbReference type="AlphaFoldDB" id="A0A840PTE7"/>
<sequence length="276" mass="30059">MTIAKVCTVAGAAARSGAGIQADLKTFQELGVYGFTAITAINAKHPNKEKSLFIQPLDAIEAQLLIINEQEDLDALKTGMLFSKEIIELVSDWLATTNIQNIVVDPVMFGKFGSPLLDFDAMETLKTKLIPQATIITPNMPEATYLLNGQEITSVADLQDAARDLLKLGPKYVLVKGGRLEGPAIDVLYDGHKMIKLEAPRIDTIHTNGAGCSYSAAITAELAKGKSIEEAVFNAKKFVTAGIKRFIPFEVVPGMIDHRAYKLYDEDEVTMTEVEI</sequence>
<evidence type="ECO:0000256" key="2">
    <source>
        <dbReference type="ARBA" id="ARBA00000565"/>
    </source>
</evidence>
<dbReference type="GO" id="GO:0008902">
    <property type="term" value="F:hydroxymethylpyrimidine kinase activity"/>
    <property type="evidence" value="ECO:0007669"/>
    <property type="project" value="UniProtKB-EC"/>
</dbReference>
<feature type="domain" description="Pyridoxamine kinase/Phosphomethylpyrimidine kinase" evidence="16">
    <location>
        <begin position="16"/>
        <end position="245"/>
    </location>
</feature>
<protein>
    <recommendedName>
        <fullName evidence="7">Hydroxymethylpyrimidine/phosphomethylpyrimidine kinase</fullName>
        <ecNumber evidence="5">2.7.1.49</ecNumber>
        <ecNumber evidence="6">2.7.4.7</ecNumber>
    </recommendedName>
    <alternativeName>
        <fullName evidence="14">Hydroxymethylpyrimidine kinase</fullName>
    </alternativeName>
    <alternativeName>
        <fullName evidence="15">Hydroxymethylpyrimidine phosphate kinase</fullName>
    </alternativeName>
</protein>
<dbReference type="Pfam" id="PF08543">
    <property type="entry name" value="Phos_pyr_kin"/>
    <property type="match status" value="1"/>
</dbReference>
<gene>
    <name evidence="17" type="ORF">HNR36_002141</name>
</gene>
<evidence type="ECO:0000256" key="4">
    <source>
        <dbReference type="ARBA" id="ARBA00009879"/>
    </source>
</evidence>
<evidence type="ECO:0000256" key="5">
    <source>
        <dbReference type="ARBA" id="ARBA00012135"/>
    </source>
</evidence>
<evidence type="ECO:0000256" key="7">
    <source>
        <dbReference type="ARBA" id="ARBA00019161"/>
    </source>
</evidence>
<proteinExistence type="inferred from homology"/>